<name>A0A809SE59_9BACT</name>
<organism evidence="2 3">
    <name type="scientific">Candidatus Nitrosymbiomonas proteolyticus</name>
    <dbReference type="NCBI Taxonomy" id="2608984"/>
    <lineage>
        <taxon>Bacteria</taxon>
        <taxon>Bacillati</taxon>
        <taxon>Armatimonadota</taxon>
        <taxon>Armatimonadota incertae sedis</taxon>
        <taxon>Candidatus Nitrosymbiomonas</taxon>
    </lineage>
</organism>
<dbReference type="Proteomes" id="UP000662873">
    <property type="component" value="Chromosome"/>
</dbReference>
<keyword evidence="1" id="KW-0732">Signal</keyword>
<sequence length="472" mass="52936">MKVGKFYWQLGPLGLALAMTGNAQIAGVEYPPSKGDTPPQATRLSPQQYSEYLRAIELTAGMVSDRNAQAYARRQGLNVLNLTWEDTGRYKNSSVGPNISDMTIQVAVKEPRSGQTRISLMPVIRYPNFSDLTCDLDPRAFTLLVGNEHGRPLRRISLYDFLVQPDRYLTRPNSWPAKHTLVAPRDYRVLVSAQACFLPVPRSGIATFNPVVFNYQSVKGDPAVLTILATREGTSTTVIDNHRDAFDTGWNWGQRLFFNDKGMRASLTGQRLSDVGPSAERGTAGPWAPDMVLLIQVPLKQKSPGRAPMPLMEAASAGAMEFKSRSSDVERAVIGHGEWEGPFIEMDDLPVERDPRFPIRVTVQFYKATSNGVVSESDIRQIKSDIDRVYRTSDSVGSLVTGGSTGRITEYDGVKVMPRDWWEMFWARYELDTGVTRDEALRRLITLLGKEYWKRPVCELYVRDLLRQAPKP</sequence>
<gene>
    <name evidence="2" type="ORF">NPRO_12390</name>
</gene>
<feature type="chain" id="PRO_5035280610" evidence="1">
    <location>
        <begin position="26"/>
        <end position="472"/>
    </location>
</feature>
<dbReference type="KEGG" id="npy:NPRO_12390"/>
<evidence type="ECO:0000313" key="2">
    <source>
        <dbReference type="EMBL" id="BBO23644.1"/>
    </source>
</evidence>
<reference evidence="2" key="1">
    <citation type="journal article" name="DNA Res.">
        <title>The physiological potential of anammox bacteria as revealed by their core genome structure.</title>
        <authorList>
            <person name="Okubo T."/>
            <person name="Toyoda A."/>
            <person name="Fukuhara K."/>
            <person name="Uchiyama I."/>
            <person name="Harigaya Y."/>
            <person name="Kuroiwa M."/>
            <person name="Suzuki T."/>
            <person name="Murakami Y."/>
            <person name="Suwa Y."/>
            <person name="Takami H."/>
        </authorList>
    </citation>
    <scope>NUCLEOTIDE SEQUENCE</scope>
    <source>
        <strain evidence="2">317325-2</strain>
    </source>
</reference>
<protein>
    <submittedName>
        <fullName evidence="2">Uncharacterized protein</fullName>
    </submittedName>
</protein>
<proteinExistence type="predicted"/>
<evidence type="ECO:0000256" key="1">
    <source>
        <dbReference type="SAM" id="SignalP"/>
    </source>
</evidence>
<accession>A0A809SE59</accession>
<evidence type="ECO:0000313" key="3">
    <source>
        <dbReference type="Proteomes" id="UP000662873"/>
    </source>
</evidence>
<dbReference type="EMBL" id="AP021858">
    <property type="protein sequence ID" value="BBO23644.1"/>
    <property type="molecule type" value="Genomic_DNA"/>
</dbReference>
<feature type="signal peptide" evidence="1">
    <location>
        <begin position="1"/>
        <end position="25"/>
    </location>
</feature>
<dbReference type="AlphaFoldDB" id="A0A809SE59"/>